<dbReference type="InterPro" id="IPR005828">
    <property type="entry name" value="MFS_sugar_transport-like"/>
</dbReference>
<dbReference type="PANTHER" id="PTHR48021:SF33">
    <property type="entry name" value="AT22075P-RELATED"/>
    <property type="match status" value="1"/>
</dbReference>
<keyword evidence="4" id="KW-0762">Sugar transport</keyword>
<evidence type="ECO:0000313" key="11">
    <source>
        <dbReference type="Proteomes" id="UP000653454"/>
    </source>
</evidence>
<feature type="transmembrane region" description="Helical" evidence="8">
    <location>
        <begin position="273"/>
        <end position="300"/>
    </location>
</feature>
<dbReference type="PANTHER" id="PTHR48021">
    <property type="match status" value="1"/>
</dbReference>
<evidence type="ECO:0000259" key="9">
    <source>
        <dbReference type="PROSITE" id="PS50850"/>
    </source>
</evidence>
<feature type="transmembrane region" description="Helical" evidence="8">
    <location>
        <begin position="127"/>
        <end position="149"/>
    </location>
</feature>
<dbReference type="PROSITE" id="PS50850">
    <property type="entry name" value="MFS"/>
    <property type="match status" value="1"/>
</dbReference>
<evidence type="ECO:0000256" key="1">
    <source>
        <dbReference type="ARBA" id="ARBA00004651"/>
    </source>
</evidence>
<feature type="transmembrane region" description="Helical" evidence="8">
    <location>
        <begin position="102"/>
        <end position="121"/>
    </location>
</feature>
<dbReference type="FunFam" id="1.20.1250.20:FF:000218">
    <property type="entry name" value="facilitated trehalose transporter Tret1"/>
    <property type="match status" value="1"/>
</dbReference>
<feature type="transmembrane region" description="Helical" evidence="8">
    <location>
        <begin position="73"/>
        <end position="95"/>
    </location>
</feature>
<feature type="transmembrane region" description="Helical" evidence="8">
    <location>
        <begin position="344"/>
        <end position="364"/>
    </location>
</feature>
<dbReference type="GO" id="GO:0022857">
    <property type="term" value="F:transmembrane transporter activity"/>
    <property type="evidence" value="ECO:0007669"/>
    <property type="project" value="InterPro"/>
</dbReference>
<evidence type="ECO:0000256" key="4">
    <source>
        <dbReference type="ARBA" id="ARBA00022597"/>
    </source>
</evidence>
<keyword evidence="5 8" id="KW-0812">Transmembrane</keyword>
<name>A0A8S4F5L6_PLUXY</name>
<feature type="domain" description="Major facilitator superfamily (MFS) profile" evidence="9">
    <location>
        <begin position="32"/>
        <end position="461"/>
    </location>
</feature>
<keyword evidence="2" id="KW-0813">Transport</keyword>
<comment type="caution">
    <text evidence="10">The sequence shown here is derived from an EMBL/GenBank/DDBJ whole genome shotgun (WGS) entry which is preliminary data.</text>
</comment>
<dbReference type="InterPro" id="IPR050549">
    <property type="entry name" value="MFS_Trehalose_Transporter"/>
</dbReference>
<dbReference type="AlphaFoldDB" id="A0A8S4F5L6"/>
<dbReference type="InterPro" id="IPR036259">
    <property type="entry name" value="MFS_trans_sf"/>
</dbReference>
<feature type="transmembrane region" description="Helical" evidence="8">
    <location>
        <begin position="312"/>
        <end position="332"/>
    </location>
</feature>
<proteinExistence type="predicted"/>
<keyword evidence="6 8" id="KW-1133">Transmembrane helix</keyword>
<keyword evidence="11" id="KW-1185">Reference proteome</keyword>
<feature type="transmembrane region" description="Helical" evidence="8">
    <location>
        <begin position="407"/>
        <end position="429"/>
    </location>
</feature>
<sequence>MTDDDGKVVKTSDGTPKTCECVTENKSKQWLTGLVADITIFTYGMQTGWMSPSIQVLQGPNSPSGYPLSDYEISWIAGTVTIVAVFFCLGFSVVCDRYGRRMSLVLVAVTQAIGWIIKLISANPVCLIVSQVFVGIASAGVYTCAPLYIKEISSDSIRGSMASAGIVLQSVGTLIMFGIAPHLEYHTVLWLVTWIPVVNVLLLLKIPETPPYLVKRGKIDEARTTIASLVGLEPDSKSVNASVECLTKAQEYFDTLPKISLKRAFADKATRRAFYIGLFVVSLLDFGGNFVISIYASVIIKNSGVTVRPELQALSLPAIMIIGSLVSTVTVEKYGRKPLLISSLIINGLPMAILGILLILPTYGFEIAQWIPVLCVIITVFAYGAGVLPIPYIILMEIFNFEVRAMVFGFYVTYGWFLCFLQTIIFTPISQALGMHVIFFLFSAVNIISAICCAIWLPETKGKSLEKIQDELCAR</sequence>
<accession>A0A8S4F5L6</accession>
<evidence type="ECO:0000256" key="5">
    <source>
        <dbReference type="ARBA" id="ARBA00022692"/>
    </source>
</evidence>
<feature type="transmembrane region" description="Helical" evidence="8">
    <location>
        <begin position="187"/>
        <end position="206"/>
    </location>
</feature>
<gene>
    <name evidence="10" type="ORF">PLXY2_LOCUS7515</name>
</gene>
<dbReference type="Proteomes" id="UP000653454">
    <property type="component" value="Unassembled WGS sequence"/>
</dbReference>
<dbReference type="SUPFAM" id="SSF103473">
    <property type="entry name" value="MFS general substrate transporter"/>
    <property type="match status" value="1"/>
</dbReference>
<reference evidence="10" key="1">
    <citation type="submission" date="2020-11" db="EMBL/GenBank/DDBJ databases">
        <authorList>
            <person name="Whiteford S."/>
        </authorList>
    </citation>
    <scope>NUCLEOTIDE SEQUENCE</scope>
</reference>
<organism evidence="10 11">
    <name type="scientific">Plutella xylostella</name>
    <name type="common">Diamondback moth</name>
    <name type="synonym">Plutella maculipennis</name>
    <dbReference type="NCBI Taxonomy" id="51655"/>
    <lineage>
        <taxon>Eukaryota</taxon>
        <taxon>Metazoa</taxon>
        <taxon>Ecdysozoa</taxon>
        <taxon>Arthropoda</taxon>
        <taxon>Hexapoda</taxon>
        <taxon>Insecta</taxon>
        <taxon>Pterygota</taxon>
        <taxon>Neoptera</taxon>
        <taxon>Endopterygota</taxon>
        <taxon>Lepidoptera</taxon>
        <taxon>Glossata</taxon>
        <taxon>Ditrysia</taxon>
        <taxon>Yponomeutoidea</taxon>
        <taxon>Plutellidae</taxon>
        <taxon>Plutella</taxon>
    </lineage>
</organism>
<evidence type="ECO:0000256" key="2">
    <source>
        <dbReference type="ARBA" id="ARBA00022448"/>
    </source>
</evidence>
<evidence type="ECO:0000256" key="3">
    <source>
        <dbReference type="ARBA" id="ARBA00022475"/>
    </source>
</evidence>
<keyword evidence="7 8" id="KW-0472">Membrane</keyword>
<evidence type="ECO:0000256" key="7">
    <source>
        <dbReference type="ARBA" id="ARBA00023136"/>
    </source>
</evidence>
<comment type="subcellular location">
    <subcellularLocation>
        <location evidence="1">Cell membrane</location>
        <topology evidence="1">Multi-pass membrane protein</topology>
    </subcellularLocation>
</comment>
<keyword evidence="3" id="KW-1003">Cell membrane</keyword>
<protein>
    <submittedName>
        <fullName evidence="10">(diamondback moth) hypothetical protein</fullName>
    </submittedName>
</protein>
<feature type="transmembrane region" description="Helical" evidence="8">
    <location>
        <begin position="161"/>
        <end position="181"/>
    </location>
</feature>
<dbReference type="GO" id="GO:0005886">
    <property type="term" value="C:plasma membrane"/>
    <property type="evidence" value="ECO:0007669"/>
    <property type="project" value="UniProtKB-SubCell"/>
</dbReference>
<evidence type="ECO:0000256" key="8">
    <source>
        <dbReference type="SAM" id="Phobius"/>
    </source>
</evidence>
<feature type="transmembrane region" description="Helical" evidence="8">
    <location>
        <begin position="435"/>
        <end position="457"/>
    </location>
</feature>
<dbReference type="Pfam" id="PF00083">
    <property type="entry name" value="Sugar_tr"/>
    <property type="match status" value="1"/>
</dbReference>
<feature type="transmembrane region" description="Helical" evidence="8">
    <location>
        <begin position="370"/>
        <end position="395"/>
    </location>
</feature>
<evidence type="ECO:0000256" key="6">
    <source>
        <dbReference type="ARBA" id="ARBA00022989"/>
    </source>
</evidence>
<dbReference type="Gene3D" id="1.20.1250.20">
    <property type="entry name" value="MFS general substrate transporter like domains"/>
    <property type="match status" value="1"/>
</dbReference>
<dbReference type="InterPro" id="IPR020846">
    <property type="entry name" value="MFS_dom"/>
</dbReference>
<dbReference type="EMBL" id="CAJHNJ030000026">
    <property type="protein sequence ID" value="CAG9122265.1"/>
    <property type="molecule type" value="Genomic_DNA"/>
</dbReference>
<evidence type="ECO:0000313" key="10">
    <source>
        <dbReference type="EMBL" id="CAG9122265.1"/>
    </source>
</evidence>